<comment type="caution">
    <text evidence="7">The sequence shown here is derived from an EMBL/GenBank/DDBJ whole genome shotgun (WGS) entry which is preliminary data.</text>
</comment>
<evidence type="ECO:0000313" key="8">
    <source>
        <dbReference type="Proteomes" id="UP001168821"/>
    </source>
</evidence>
<evidence type="ECO:0000256" key="2">
    <source>
        <dbReference type="ARBA" id="ARBA00022884"/>
    </source>
</evidence>
<dbReference type="InterPro" id="IPR035979">
    <property type="entry name" value="RBD_domain_sf"/>
</dbReference>
<dbReference type="Gene3D" id="3.30.70.330">
    <property type="match status" value="1"/>
</dbReference>
<sequence>MDNEARTIWCGNLADKVTEELLYELFLQAAPLEEVRIPTDKSGRKANYGFVVVKHEVSVDYVVQLLDGTCLYERPITVKPRKSNQNARTTPKTANNFIIMTPLPQLPLNFGSPPYQPNFHNERPYSKPYHRHDNYSGRHNWNNNHRNSHSNERNRRRYH</sequence>
<comment type="subcellular location">
    <subcellularLocation>
        <location evidence="1">Nucleus</location>
        <location evidence="1">Nucleoplasm</location>
    </subcellularLocation>
</comment>
<proteinExistence type="predicted"/>
<dbReference type="InterPro" id="IPR000504">
    <property type="entry name" value="RRM_dom"/>
</dbReference>
<name>A0AA38M354_9CUCU</name>
<dbReference type="InterPro" id="IPR012677">
    <property type="entry name" value="Nucleotide-bd_a/b_plait_sf"/>
</dbReference>
<dbReference type="CDD" id="cd12336">
    <property type="entry name" value="RRM_RBM7_like"/>
    <property type="match status" value="1"/>
</dbReference>
<evidence type="ECO:0000259" key="6">
    <source>
        <dbReference type="PROSITE" id="PS50102"/>
    </source>
</evidence>
<dbReference type="SMART" id="SM00360">
    <property type="entry name" value="RRM"/>
    <property type="match status" value="1"/>
</dbReference>
<feature type="domain" description="RRM" evidence="6">
    <location>
        <begin position="6"/>
        <end position="83"/>
    </location>
</feature>
<evidence type="ECO:0000256" key="4">
    <source>
        <dbReference type="PROSITE-ProRule" id="PRU00176"/>
    </source>
</evidence>
<evidence type="ECO:0000256" key="1">
    <source>
        <dbReference type="ARBA" id="ARBA00004642"/>
    </source>
</evidence>
<dbReference type="GO" id="GO:0005654">
    <property type="term" value="C:nucleoplasm"/>
    <property type="evidence" value="ECO:0007669"/>
    <property type="project" value="UniProtKB-SubCell"/>
</dbReference>
<feature type="compositionally biased region" description="Basic and acidic residues" evidence="5">
    <location>
        <begin position="120"/>
        <end position="136"/>
    </location>
</feature>
<organism evidence="7 8">
    <name type="scientific">Zophobas morio</name>
    <dbReference type="NCBI Taxonomy" id="2755281"/>
    <lineage>
        <taxon>Eukaryota</taxon>
        <taxon>Metazoa</taxon>
        <taxon>Ecdysozoa</taxon>
        <taxon>Arthropoda</taxon>
        <taxon>Hexapoda</taxon>
        <taxon>Insecta</taxon>
        <taxon>Pterygota</taxon>
        <taxon>Neoptera</taxon>
        <taxon>Endopterygota</taxon>
        <taxon>Coleoptera</taxon>
        <taxon>Polyphaga</taxon>
        <taxon>Cucujiformia</taxon>
        <taxon>Tenebrionidae</taxon>
        <taxon>Zophobas</taxon>
    </lineage>
</organism>
<accession>A0AA38M354</accession>
<dbReference type="GO" id="GO:0003727">
    <property type="term" value="F:single-stranded RNA binding"/>
    <property type="evidence" value="ECO:0007669"/>
    <property type="project" value="TreeGrafter"/>
</dbReference>
<reference evidence="7" key="1">
    <citation type="journal article" date="2023" name="G3 (Bethesda)">
        <title>Whole genome assemblies of Zophobas morio and Tenebrio molitor.</title>
        <authorList>
            <person name="Kaur S."/>
            <person name="Stinson S.A."/>
            <person name="diCenzo G.C."/>
        </authorList>
    </citation>
    <scope>NUCLEOTIDE SEQUENCE</scope>
    <source>
        <strain evidence="7">QUZm001</strain>
    </source>
</reference>
<dbReference type="Pfam" id="PF00076">
    <property type="entry name" value="RRM_1"/>
    <property type="match status" value="1"/>
</dbReference>
<dbReference type="PANTHER" id="PTHR13798">
    <property type="entry name" value="RNA BINDING MOTIF RBM PROTEIN -RELATED"/>
    <property type="match status" value="1"/>
</dbReference>
<keyword evidence="8" id="KW-1185">Reference proteome</keyword>
<evidence type="ECO:0000256" key="5">
    <source>
        <dbReference type="SAM" id="MobiDB-lite"/>
    </source>
</evidence>
<dbReference type="GO" id="GO:0000381">
    <property type="term" value="P:regulation of alternative mRNA splicing, via spliceosome"/>
    <property type="evidence" value="ECO:0007669"/>
    <property type="project" value="TreeGrafter"/>
</dbReference>
<evidence type="ECO:0000313" key="7">
    <source>
        <dbReference type="EMBL" id="KAJ3641631.1"/>
    </source>
</evidence>
<dbReference type="Proteomes" id="UP001168821">
    <property type="component" value="Unassembled WGS sequence"/>
</dbReference>
<keyword evidence="3" id="KW-0539">Nucleus</keyword>
<dbReference type="InterPro" id="IPR052285">
    <property type="entry name" value="NEXT_complex_subunit"/>
</dbReference>
<keyword evidence="2 4" id="KW-0694">RNA-binding</keyword>
<dbReference type="PROSITE" id="PS50102">
    <property type="entry name" value="RRM"/>
    <property type="match status" value="1"/>
</dbReference>
<evidence type="ECO:0000256" key="3">
    <source>
        <dbReference type="ARBA" id="ARBA00023242"/>
    </source>
</evidence>
<dbReference type="AlphaFoldDB" id="A0AA38M354"/>
<dbReference type="EMBL" id="JALNTZ010000009">
    <property type="protein sequence ID" value="KAJ3641631.1"/>
    <property type="molecule type" value="Genomic_DNA"/>
</dbReference>
<protein>
    <recommendedName>
        <fullName evidence="6">RRM domain-containing protein</fullName>
    </recommendedName>
</protein>
<dbReference type="PANTHER" id="PTHR13798:SF11">
    <property type="entry name" value="RNA-BINDING PROTEIN 7-RELATED"/>
    <property type="match status" value="1"/>
</dbReference>
<gene>
    <name evidence="7" type="ORF">Zmor_028127</name>
</gene>
<feature type="region of interest" description="Disordered" evidence="5">
    <location>
        <begin position="110"/>
        <end position="159"/>
    </location>
</feature>
<dbReference type="SUPFAM" id="SSF54928">
    <property type="entry name" value="RNA-binding domain, RBD"/>
    <property type="match status" value="1"/>
</dbReference>